<dbReference type="Proteomes" id="UP000259030">
    <property type="component" value="Plasmid pDFI1"/>
</dbReference>
<gene>
    <name evidence="1" type="ORF">DFI_15505</name>
</gene>
<keyword evidence="2" id="KW-1185">Reference proteome</keyword>
<evidence type="ECO:0000313" key="1">
    <source>
        <dbReference type="EMBL" id="ASN82580.1"/>
    </source>
</evidence>
<protein>
    <submittedName>
        <fullName evidence="1">Uncharacterized protein</fullName>
    </submittedName>
</protein>
<organism evidence="1 2">
    <name type="scientific">Deinococcus ficus</name>
    <dbReference type="NCBI Taxonomy" id="317577"/>
    <lineage>
        <taxon>Bacteria</taxon>
        <taxon>Thermotogati</taxon>
        <taxon>Deinococcota</taxon>
        <taxon>Deinococci</taxon>
        <taxon>Deinococcales</taxon>
        <taxon>Deinococcaceae</taxon>
        <taxon>Deinococcus</taxon>
    </lineage>
</organism>
<dbReference type="KEGG" id="dfc:DFI_15505"/>
<proteinExistence type="predicted"/>
<dbReference type="RefSeq" id="WP_027463689.1">
    <property type="nucleotide sequence ID" value="NZ_CP021082.1"/>
</dbReference>
<reference evidence="1 2" key="1">
    <citation type="submission" date="2017-05" db="EMBL/GenBank/DDBJ databases">
        <title>The complete genome sequence of Deinococcus ficus isolated from the rhizosphere of the Ficus religiosa L. in Taiwan.</title>
        <authorList>
            <person name="Wu K.-M."/>
            <person name="Liao T.-L."/>
            <person name="Liu Y.-M."/>
            <person name="Young C.-C."/>
            <person name="Tsai S.-F."/>
        </authorList>
    </citation>
    <scope>NUCLEOTIDE SEQUENCE [LARGE SCALE GENOMIC DNA]</scope>
    <source>
        <strain evidence="1 2">CC-FR2-10</strain>
        <plasmid evidence="2">pdfi1</plasmid>
    </source>
</reference>
<accession>A0A221T134</accession>
<dbReference type="AlphaFoldDB" id="A0A221T134"/>
<geneLocation type="plasmid" evidence="2">
    <name>pdfi1</name>
</geneLocation>
<sequence>MPRTEASQDIQRAPRYVFGDGTQLEPEPKWAGVLPEAKRRAPPAAGQDEPHSAVRRFLHGSSRRWTGRCRTIEPLQSELLLLTNPFNQPIRGLNRFPEV</sequence>
<dbReference type="EMBL" id="CP021082">
    <property type="protein sequence ID" value="ASN82580.1"/>
    <property type="molecule type" value="Genomic_DNA"/>
</dbReference>
<keyword evidence="1" id="KW-0614">Plasmid</keyword>
<name>A0A221T134_9DEIO</name>
<evidence type="ECO:0000313" key="2">
    <source>
        <dbReference type="Proteomes" id="UP000259030"/>
    </source>
</evidence>